<feature type="coiled-coil region" evidence="1">
    <location>
        <begin position="26"/>
        <end position="74"/>
    </location>
</feature>
<proteinExistence type="predicted"/>
<keyword evidence="1" id="KW-0175">Coiled coil</keyword>
<feature type="compositionally biased region" description="Low complexity" evidence="2">
    <location>
        <begin position="109"/>
        <end position="130"/>
    </location>
</feature>
<dbReference type="EMBL" id="HBIR01014068">
    <property type="protein sequence ID" value="CAE0538505.1"/>
    <property type="molecule type" value="Transcribed_RNA"/>
</dbReference>
<evidence type="ECO:0000256" key="2">
    <source>
        <dbReference type="SAM" id="MobiDB-lite"/>
    </source>
</evidence>
<feature type="compositionally biased region" description="Gly residues" evidence="2">
    <location>
        <begin position="141"/>
        <end position="151"/>
    </location>
</feature>
<feature type="region of interest" description="Disordered" evidence="2">
    <location>
        <begin position="102"/>
        <end position="185"/>
    </location>
</feature>
<reference evidence="3" key="1">
    <citation type="submission" date="2021-01" db="EMBL/GenBank/DDBJ databases">
        <authorList>
            <person name="Corre E."/>
            <person name="Pelletier E."/>
            <person name="Niang G."/>
            <person name="Scheremetjew M."/>
            <person name="Finn R."/>
            <person name="Kale V."/>
            <person name="Holt S."/>
            <person name="Cochrane G."/>
            <person name="Meng A."/>
            <person name="Brown T."/>
            <person name="Cohen L."/>
        </authorList>
    </citation>
    <scope>NUCLEOTIDE SEQUENCE</scope>
    <source>
        <strain evidence="3">379</strain>
    </source>
</reference>
<evidence type="ECO:0000313" key="3">
    <source>
        <dbReference type="EMBL" id="CAE0538505.1"/>
    </source>
</evidence>
<name>A0A7S3W5Y4_EMIHU</name>
<dbReference type="AlphaFoldDB" id="A0A7S3W5Y4"/>
<evidence type="ECO:0000256" key="1">
    <source>
        <dbReference type="SAM" id="Coils"/>
    </source>
</evidence>
<organism evidence="3">
    <name type="scientific">Emiliania huxleyi</name>
    <name type="common">Coccolithophore</name>
    <name type="synonym">Pontosphaera huxleyi</name>
    <dbReference type="NCBI Taxonomy" id="2903"/>
    <lineage>
        <taxon>Eukaryota</taxon>
        <taxon>Haptista</taxon>
        <taxon>Haptophyta</taxon>
        <taxon>Prymnesiophyceae</taxon>
        <taxon>Isochrysidales</taxon>
        <taxon>Noelaerhabdaceae</taxon>
        <taxon>Emiliania</taxon>
    </lineage>
</organism>
<accession>A0A7S3W5Y4</accession>
<sequence>MEDEHEALVEGEGEAAGQVDEMAETVAELQRIVAERDAALVRLREEATARQRRLSELEDALDRKTAQLIHTQRLQVERREAAAEAAAEAATPLLAREGADDGAAAKPLGSLSRCSSDGSSGAGTGLAALAPAHRHSSDGSSGTGGTGGGTGTTPLARRSLAAVGPTGTPLELTEPQEGWGGISETSRRRLRVERRSTPSIMVRGVTAVLRAVLGSRWS</sequence>
<protein>
    <submittedName>
        <fullName evidence="3">Uncharacterized protein</fullName>
    </submittedName>
</protein>
<gene>
    <name evidence="3" type="ORF">EHUX00137_LOCUS10360</name>
</gene>